<organism evidence="1">
    <name type="scientific">marine sediment metagenome</name>
    <dbReference type="NCBI Taxonomy" id="412755"/>
    <lineage>
        <taxon>unclassified sequences</taxon>
        <taxon>metagenomes</taxon>
        <taxon>ecological metagenomes</taxon>
    </lineage>
</organism>
<dbReference type="EMBL" id="BARS01003211">
    <property type="protein sequence ID" value="GAF79316.1"/>
    <property type="molecule type" value="Genomic_DNA"/>
</dbReference>
<feature type="non-terminal residue" evidence="1">
    <location>
        <position position="57"/>
    </location>
</feature>
<protein>
    <submittedName>
        <fullName evidence="1">Uncharacterized protein</fullName>
    </submittedName>
</protein>
<sequence length="57" mass="6550">MEWFGIEDSLPEIGRVVAVLDKCSEEAKEGIFVFPEFNGWIAKGRYDSKYFRTSTIS</sequence>
<proteinExistence type="predicted"/>
<comment type="caution">
    <text evidence="1">The sequence shown here is derived from an EMBL/GenBank/DDBJ whole genome shotgun (WGS) entry which is preliminary data.</text>
</comment>
<gene>
    <name evidence="1" type="ORF">S01H1_06194</name>
</gene>
<name>X0SVZ0_9ZZZZ</name>
<dbReference type="AlphaFoldDB" id="X0SVZ0"/>
<accession>X0SVZ0</accession>
<evidence type="ECO:0000313" key="1">
    <source>
        <dbReference type="EMBL" id="GAF79316.1"/>
    </source>
</evidence>
<reference evidence="1" key="1">
    <citation type="journal article" date="2014" name="Front. Microbiol.">
        <title>High frequency of phylogenetically diverse reductive dehalogenase-homologous genes in deep subseafloor sedimentary metagenomes.</title>
        <authorList>
            <person name="Kawai M."/>
            <person name="Futagami T."/>
            <person name="Toyoda A."/>
            <person name="Takaki Y."/>
            <person name="Nishi S."/>
            <person name="Hori S."/>
            <person name="Arai W."/>
            <person name="Tsubouchi T."/>
            <person name="Morono Y."/>
            <person name="Uchiyama I."/>
            <person name="Ito T."/>
            <person name="Fujiyama A."/>
            <person name="Inagaki F."/>
            <person name="Takami H."/>
        </authorList>
    </citation>
    <scope>NUCLEOTIDE SEQUENCE</scope>
    <source>
        <strain evidence="1">Expedition CK06-06</strain>
    </source>
</reference>